<feature type="region of interest" description="Disordered" evidence="1">
    <location>
        <begin position="104"/>
        <end position="154"/>
    </location>
</feature>
<organism evidence="4 5">
    <name type="scientific">Nitzschia inconspicua</name>
    <dbReference type="NCBI Taxonomy" id="303405"/>
    <lineage>
        <taxon>Eukaryota</taxon>
        <taxon>Sar</taxon>
        <taxon>Stramenopiles</taxon>
        <taxon>Ochrophyta</taxon>
        <taxon>Bacillariophyta</taxon>
        <taxon>Bacillariophyceae</taxon>
        <taxon>Bacillariophycidae</taxon>
        <taxon>Bacillariales</taxon>
        <taxon>Bacillariaceae</taxon>
        <taxon>Nitzschia</taxon>
    </lineage>
</organism>
<dbReference type="AlphaFoldDB" id="A0A9K3LM19"/>
<evidence type="ECO:0000259" key="2">
    <source>
        <dbReference type="Pfam" id="PF03457"/>
    </source>
</evidence>
<protein>
    <submittedName>
        <fullName evidence="4">Helicase domain protein</fullName>
    </submittedName>
</protein>
<dbReference type="Pfam" id="PF03457">
    <property type="entry name" value="HA"/>
    <property type="match status" value="1"/>
</dbReference>
<evidence type="ECO:0000259" key="3">
    <source>
        <dbReference type="Pfam" id="PF20710"/>
    </source>
</evidence>
<dbReference type="EMBL" id="JAGRRH010000009">
    <property type="protein sequence ID" value="KAG7364823.1"/>
    <property type="molecule type" value="Genomic_DNA"/>
</dbReference>
<keyword evidence="5" id="KW-1185">Reference proteome</keyword>
<accession>A0A9K3LM19</accession>
<dbReference type="GO" id="GO:0004386">
    <property type="term" value="F:helicase activity"/>
    <property type="evidence" value="ECO:0007669"/>
    <property type="project" value="UniProtKB-KW"/>
</dbReference>
<evidence type="ECO:0000313" key="4">
    <source>
        <dbReference type="EMBL" id="KAG7364823.1"/>
    </source>
</evidence>
<name>A0A9K3LM19_9STRA</name>
<dbReference type="OrthoDB" id="51371at2759"/>
<feature type="domain" description="Helicase-associated" evidence="2">
    <location>
        <begin position="219"/>
        <end position="288"/>
    </location>
</feature>
<keyword evidence="4" id="KW-0378">Hydrolase</keyword>
<dbReference type="PANTHER" id="PTHR33418">
    <property type="entry name" value="HELICASE-ASSOCIATED"/>
    <property type="match status" value="1"/>
</dbReference>
<comment type="caution">
    <text evidence="4">The sequence shown here is derived from an EMBL/GenBank/DDBJ whole genome shotgun (WGS) entry which is preliminary data.</text>
</comment>
<dbReference type="Pfam" id="PF20710">
    <property type="entry name" value="DUF6824"/>
    <property type="match status" value="1"/>
</dbReference>
<keyword evidence="4" id="KW-0067">ATP-binding</keyword>
<sequence length="360" mass="42364">MAEQILLSDNDVLSGHKHKWSIIEHPGNKFLESLVDQFCDEYLNTPTQYRHLITNKLIDRVRDRGGRFLKIVNDDQLEPQDERAIAGKITKLLRLRGMEFREIRQRQDGNTTDDKIGNKKRLRQEEEEDHEIPKTGGIAERTDKFGFSPSPSNSARMRINHLAADTSQTAFNIWGQNHRTHAAGGTNHHDYDSDDGSFDDGGHSIWQSFERNSERVEDDASWNENYRLLLEFYVEHGHAGVSSDWDGNPELAEWATKQRQLFREIQSGYRIPTLREDNRWKQLQKINFPLNYEKWHWERKYGQLKEILMGEKYDAKHIELPKDVQLWLDHQRTLMKSDESVMSSRRMEHDQKERLKCLGV</sequence>
<gene>
    <name evidence="4" type="ORF">IV203_038026</name>
</gene>
<dbReference type="InterPro" id="IPR049227">
    <property type="entry name" value="DUF6824"/>
</dbReference>
<feature type="compositionally biased region" description="Basic and acidic residues" evidence="1">
    <location>
        <begin position="104"/>
        <end position="117"/>
    </location>
</feature>
<reference evidence="4" key="2">
    <citation type="submission" date="2021-04" db="EMBL/GenBank/DDBJ databases">
        <authorList>
            <person name="Podell S."/>
        </authorList>
    </citation>
    <scope>NUCLEOTIDE SEQUENCE</scope>
    <source>
        <strain evidence="4">Hildebrandi</strain>
    </source>
</reference>
<proteinExistence type="predicted"/>
<evidence type="ECO:0000313" key="5">
    <source>
        <dbReference type="Proteomes" id="UP000693970"/>
    </source>
</evidence>
<dbReference type="Proteomes" id="UP000693970">
    <property type="component" value="Unassembled WGS sequence"/>
</dbReference>
<dbReference type="PANTHER" id="PTHR33418:SF1">
    <property type="entry name" value="HELICASE-ASSOCIATED DOMAIN-CONTAINING PROTEIN"/>
    <property type="match status" value="1"/>
</dbReference>
<reference evidence="4" key="1">
    <citation type="journal article" date="2021" name="Sci. Rep.">
        <title>Diploid genomic architecture of Nitzschia inconspicua, an elite biomass production diatom.</title>
        <authorList>
            <person name="Oliver A."/>
            <person name="Podell S."/>
            <person name="Pinowska A."/>
            <person name="Traller J.C."/>
            <person name="Smith S.R."/>
            <person name="McClure R."/>
            <person name="Beliaev A."/>
            <person name="Bohutskyi P."/>
            <person name="Hill E.A."/>
            <person name="Rabines A."/>
            <person name="Zheng H."/>
            <person name="Allen L.Z."/>
            <person name="Kuo A."/>
            <person name="Grigoriev I.V."/>
            <person name="Allen A.E."/>
            <person name="Hazlebeck D."/>
            <person name="Allen E.E."/>
        </authorList>
    </citation>
    <scope>NUCLEOTIDE SEQUENCE</scope>
    <source>
        <strain evidence="4">Hildebrandi</strain>
    </source>
</reference>
<feature type="domain" description="DUF6824" evidence="3">
    <location>
        <begin position="11"/>
        <end position="94"/>
    </location>
</feature>
<keyword evidence="4" id="KW-0547">Nucleotide-binding</keyword>
<dbReference type="InterPro" id="IPR005114">
    <property type="entry name" value="Helicase_assoc"/>
</dbReference>
<evidence type="ECO:0000256" key="1">
    <source>
        <dbReference type="SAM" id="MobiDB-lite"/>
    </source>
</evidence>
<keyword evidence="4" id="KW-0347">Helicase</keyword>